<keyword evidence="3" id="KW-1185">Reference proteome</keyword>
<feature type="compositionally biased region" description="Low complexity" evidence="1">
    <location>
        <begin position="194"/>
        <end position="204"/>
    </location>
</feature>
<name>A0ABQ0L289_MYCCL</name>
<organism evidence="2 3">
    <name type="scientific">Mycena chlorophos</name>
    <name type="common">Agaric fungus</name>
    <name type="synonym">Agaricus chlorophos</name>
    <dbReference type="NCBI Taxonomy" id="658473"/>
    <lineage>
        <taxon>Eukaryota</taxon>
        <taxon>Fungi</taxon>
        <taxon>Dikarya</taxon>
        <taxon>Basidiomycota</taxon>
        <taxon>Agaricomycotina</taxon>
        <taxon>Agaricomycetes</taxon>
        <taxon>Agaricomycetidae</taxon>
        <taxon>Agaricales</taxon>
        <taxon>Marasmiineae</taxon>
        <taxon>Mycenaceae</taxon>
        <taxon>Mycena</taxon>
    </lineage>
</organism>
<accession>A0ABQ0L289</accession>
<gene>
    <name evidence="2" type="ORF">MCHLO_02773</name>
</gene>
<feature type="region of interest" description="Disordered" evidence="1">
    <location>
        <begin position="330"/>
        <end position="362"/>
    </location>
</feature>
<feature type="compositionally biased region" description="Polar residues" evidence="1">
    <location>
        <begin position="330"/>
        <end position="344"/>
    </location>
</feature>
<evidence type="ECO:0000256" key="1">
    <source>
        <dbReference type="SAM" id="MobiDB-lite"/>
    </source>
</evidence>
<dbReference type="EMBL" id="DF840917">
    <property type="protein sequence ID" value="GAT45183.1"/>
    <property type="molecule type" value="Genomic_DNA"/>
</dbReference>
<sequence length="376" mass="41421">MGGAIKAAAILGIPPNQQPRTNNILESYNGRLKRGLMAHHSRGGRLPRTDRWIFILITEMLPQFFADWCDRRARETYYEGMMKAPAESTTHFRGSIAPVQRSTSSVPKPSLPRTLGEVMPALAAYVPCVPVELTEAETDALVMEELEKEELEKDGPTEGEMDAEDDGDIPVEEITIDVPMQTDSEVPKSPPESPEVSSSDSFSFSEHENALDQSAIALDLNLSVSPPLNSAIAPGILSEPDSDDDDGLPLDLHGFQAFRQSQLSRSPETPRRAQVAATRRATAFLELRDLEDKLAAHIQHMRLLGVEEEALSDHISPSLSLQLADMSTISDDTSASHSPKTSDSPLIRMPDSEEAGKLVGFERQIKQRRQESYKIL</sequence>
<protein>
    <recommendedName>
        <fullName evidence="4">Integrase catalytic domain-containing protein</fullName>
    </recommendedName>
</protein>
<feature type="region of interest" description="Disordered" evidence="1">
    <location>
        <begin position="148"/>
        <end position="207"/>
    </location>
</feature>
<dbReference type="Proteomes" id="UP000815677">
    <property type="component" value="Unassembled WGS sequence"/>
</dbReference>
<reference evidence="2" key="1">
    <citation type="submission" date="2014-09" db="EMBL/GenBank/DDBJ databases">
        <title>Genome sequence of the luminous mushroom Mycena chlorophos for searching fungal bioluminescence genes.</title>
        <authorList>
            <person name="Tanaka Y."/>
            <person name="Kasuga D."/>
            <person name="Oba Y."/>
            <person name="Hase S."/>
            <person name="Sato K."/>
            <person name="Oba Y."/>
            <person name="Sakakibara Y."/>
        </authorList>
    </citation>
    <scope>NUCLEOTIDE SEQUENCE</scope>
</reference>
<evidence type="ECO:0000313" key="3">
    <source>
        <dbReference type="Proteomes" id="UP000815677"/>
    </source>
</evidence>
<proteinExistence type="predicted"/>
<feature type="compositionally biased region" description="Acidic residues" evidence="1">
    <location>
        <begin position="157"/>
        <end position="175"/>
    </location>
</feature>
<evidence type="ECO:0008006" key="4">
    <source>
        <dbReference type="Google" id="ProtNLM"/>
    </source>
</evidence>
<evidence type="ECO:0000313" key="2">
    <source>
        <dbReference type="EMBL" id="GAT45183.1"/>
    </source>
</evidence>